<evidence type="ECO:0000313" key="2">
    <source>
        <dbReference type="Proteomes" id="UP000664534"/>
    </source>
</evidence>
<dbReference type="EMBL" id="CAJPDT010000020">
    <property type="protein sequence ID" value="CAF9918467.1"/>
    <property type="molecule type" value="Genomic_DNA"/>
</dbReference>
<organism evidence="1 2">
    <name type="scientific">Imshaugia aleurites</name>
    <dbReference type="NCBI Taxonomy" id="172621"/>
    <lineage>
        <taxon>Eukaryota</taxon>
        <taxon>Fungi</taxon>
        <taxon>Dikarya</taxon>
        <taxon>Ascomycota</taxon>
        <taxon>Pezizomycotina</taxon>
        <taxon>Lecanoromycetes</taxon>
        <taxon>OSLEUM clade</taxon>
        <taxon>Lecanoromycetidae</taxon>
        <taxon>Lecanorales</taxon>
        <taxon>Lecanorineae</taxon>
        <taxon>Parmeliaceae</taxon>
        <taxon>Imshaugia</taxon>
    </lineage>
</organism>
<dbReference type="Proteomes" id="UP000664534">
    <property type="component" value="Unassembled WGS sequence"/>
</dbReference>
<reference evidence="1" key="1">
    <citation type="submission" date="2021-03" db="EMBL/GenBank/DDBJ databases">
        <authorList>
            <person name="Tagirdzhanova G."/>
        </authorList>
    </citation>
    <scope>NUCLEOTIDE SEQUENCE</scope>
</reference>
<evidence type="ECO:0000313" key="1">
    <source>
        <dbReference type="EMBL" id="CAF9918467.1"/>
    </source>
</evidence>
<proteinExistence type="predicted"/>
<accession>A0A8H3F9B6</accession>
<keyword evidence="2" id="KW-1185">Reference proteome</keyword>
<gene>
    <name evidence="1" type="ORF">IMSHALPRED_004314</name>
</gene>
<name>A0A8H3F9B6_9LECA</name>
<comment type="caution">
    <text evidence="1">The sequence shown here is derived from an EMBL/GenBank/DDBJ whole genome shotgun (WGS) entry which is preliminary data.</text>
</comment>
<sequence>MTNIVNLSSYTPPVPIPPVLPNFVFCDGAYGTSLSHSEASRAGGLLPQGTLPVTYSIKEPQIDVLAANASVLNLEYRLPFLTMFGGVSLSVDLSGPVNMDKINVVPNDIRGMAAYVASQCVGRGRVGGFITKRIQGLVDFVTDPTSDIDESIYPDSTAFLTLTVSNHENSYAFPGDYDPQLAFFLQKAEADALSRVGPPYHSVIADRIVKFARARSRMRRLGTDVSWWGGWLGQGNETAVADVELANMTTEGVATTRRRKRFPRRLS</sequence>
<protein>
    <submittedName>
        <fullName evidence="1">Uncharacterized protein</fullName>
    </submittedName>
</protein>
<dbReference type="AlphaFoldDB" id="A0A8H3F9B6"/>
<dbReference type="OrthoDB" id="5383309at2759"/>